<feature type="domain" description="DUF2779" evidence="1">
    <location>
        <begin position="279"/>
        <end position="401"/>
    </location>
</feature>
<organism evidence="2 3">
    <name type="scientific">Rhodobium gokarnense</name>
    <dbReference type="NCBI Taxonomy" id="364296"/>
    <lineage>
        <taxon>Bacteria</taxon>
        <taxon>Pseudomonadati</taxon>
        <taxon>Pseudomonadota</taxon>
        <taxon>Alphaproteobacteria</taxon>
        <taxon>Hyphomicrobiales</taxon>
        <taxon>Rhodobiaceae</taxon>
        <taxon>Rhodobium</taxon>
    </lineage>
</organism>
<dbReference type="EMBL" id="JAOQNS010000004">
    <property type="protein sequence ID" value="MCW2307403.1"/>
    <property type="molecule type" value="Genomic_DNA"/>
</dbReference>
<dbReference type="InterPro" id="IPR011604">
    <property type="entry name" value="PDDEXK-like_dom_sf"/>
</dbReference>
<protein>
    <recommendedName>
        <fullName evidence="1">DUF2779 domain-containing protein</fullName>
    </recommendedName>
</protein>
<sequence length="475" mass="53149">MLSKSDFIQYLNCPKSLWLKQHKPDAYPEDDSSEYPGKLAAEGYLVEGYARQLVEGRPDSGRFSFQTVFETEDGLYARVDMLRKNEDGSVDIFEVKSSTSVKGDTAHDHLKDAAFQTIAAGKAGHDVRNVFIVHLNKDYVRDGEIDPQGLLAFADATEPVKGLLKETELEIAGALALLREPSIDESSCSCLALSRAHHCESFDYFNPAVPEFSIYSLPNLSASKRATFVAEGRFGLDQIEPGEVTRLQKPVLHAHNVENPYVDLADIDNFLDVLEYPLHFLDYETYASAVPIMNGMAPHEPLPFQFSLHVLHDDGRLDHVEYLADRPQRPLPLVEALEQAVGAAGSVIVWNKRFENGQNERMAKAFPEKRAFLLGVVDRTVDLRDVFKTGYVDIRFNGSTSIKKVLPVVIPELSYEGMEIADGTAAMDGWEKMLGESDPARREHLRQALLTYCELDTLAMVRIFQFVAARDFRSG</sequence>
<keyword evidence="3" id="KW-1185">Reference proteome</keyword>
<evidence type="ECO:0000259" key="1">
    <source>
        <dbReference type="Pfam" id="PF11074"/>
    </source>
</evidence>
<proteinExistence type="predicted"/>
<accession>A0ABT3HAI5</accession>
<reference evidence="3" key="1">
    <citation type="submission" date="2023-07" db="EMBL/GenBank/DDBJ databases">
        <title>Genome sequencing of Purple Non-Sulfur Bacteria from various extreme environments.</title>
        <authorList>
            <person name="Mayer M."/>
        </authorList>
    </citation>
    <scope>NUCLEOTIDE SEQUENCE [LARGE SCALE GENOMIC DNA]</scope>
    <source>
        <strain evidence="3">DSM 17935</strain>
    </source>
</reference>
<dbReference type="Pfam" id="PF11074">
    <property type="entry name" value="DUF2779"/>
    <property type="match status" value="1"/>
</dbReference>
<evidence type="ECO:0000313" key="2">
    <source>
        <dbReference type="EMBL" id="MCW2307403.1"/>
    </source>
</evidence>
<gene>
    <name evidence="2" type="ORF">M2319_001734</name>
</gene>
<dbReference type="Gene3D" id="3.90.320.10">
    <property type="match status" value="1"/>
</dbReference>
<dbReference type="RefSeq" id="WP_264601060.1">
    <property type="nucleotide sequence ID" value="NZ_JAOQNS010000004.1"/>
</dbReference>
<dbReference type="Proteomes" id="UP001209755">
    <property type="component" value="Unassembled WGS sequence"/>
</dbReference>
<comment type="caution">
    <text evidence="2">The sequence shown here is derived from an EMBL/GenBank/DDBJ whole genome shotgun (WGS) entry which is preliminary data.</text>
</comment>
<name>A0ABT3HAI5_9HYPH</name>
<dbReference type="InterPro" id="IPR021301">
    <property type="entry name" value="DUF2779"/>
</dbReference>
<evidence type="ECO:0000313" key="3">
    <source>
        <dbReference type="Proteomes" id="UP001209755"/>
    </source>
</evidence>